<protein>
    <submittedName>
        <fullName evidence="2">Thioredoxin</fullName>
    </submittedName>
</protein>
<dbReference type="SUPFAM" id="SSF52833">
    <property type="entry name" value="Thioredoxin-like"/>
    <property type="match status" value="1"/>
</dbReference>
<gene>
    <name evidence="2" type="ORF">AXI58_13760</name>
</gene>
<dbReference type="STRING" id="1793963.AXI58_13760"/>
<feature type="domain" description="Thioredoxin-like fold" evidence="1">
    <location>
        <begin position="32"/>
        <end position="121"/>
    </location>
</feature>
<dbReference type="Pfam" id="PF13905">
    <property type="entry name" value="Thioredoxin_8"/>
    <property type="match status" value="1"/>
</dbReference>
<dbReference type="CDD" id="cd02966">
    <property type="entry name" value="TlpA_like_family"/>
    <property type="match status" value="1"/>
</dbReference>
<dbReference type="Gene3D" id="3.40.30.10">
    <property type="entry name" value="Glutaredoxin"/>
    <property type="match status" value="1"/>
</dbReference>
<dbReference type="RefSeq" id="WP_061521337.1">
    <property type="nucleotide sequence ID" value="NZ_JARLZY010000016.1"/>
</dbReference>
<accession>A0A150F839</accession>
<keyword evidence="3" id="KW-1185">Reference proteome</keyword>
<dbReference type="PANTHER" id="PTHR42852:SF13">
    <property type="entry name" value="PROTEIN DIPZ"/>
    <property type="match status" value="1"/>
</dbReference>
<reference evidence="3" key="1">
    <citation type="submission" date="2016-02" db="EMBL/GenBank/DDBJ databases">
        <authorList>
            <person name="Dunlap C."/>
        </authorList>
    </citation>
    <scope>NUCLEOTIDE SEQUENCE [LARGE SCALE GENOMIC DNA]</scope>
    <source>
        <strain evidence="3">NRRL B-41092</strain>
    </source>
</reference>
<organism evidence="2 3">
    <name type="scientific">Bacillus nakamurai</name>
    <dbReference type="NCBI Taxonomy" id="1793963"/>
    <lineage>
        <taxon>Bacteria</taxon>
        <taxon>Bacillati</taxon>
        <taxon>Bacillota</taxon>
        <taxon>Bacilli</taxon>
        <taxon>Bacillales</taxon>
        <taxon>Bacillaceae</taxon>
        <taxon>Bacillus</taxon>
    </lineage>
</organism>
<evidence type="ECO:0000313" key="2">
    <source>
        <dbReference type="EMBL" id="KXZ21040.1"/>
    </source>
</evidence>
<evidence type="ECO:0000313" key="3">
    <source>
        <dbReference type="Proteomes" id="UP000075430"/>
    </source>
</evidence>
<name>A0A150F839_9BACI</name>
<dbReference type="AlphaFoldDB" id="A0A150F839"/>
<dbReference type="EMBL" id="LSBA01000008">
    <property type="protein sequence ID" value="KXZ21040.1"/>
    <property type="molecule type" value="Genomic_DNA"/>
</dbReference>
<dbReference type="OrthoDB" id="2909932at2"/>
<proteinExistence type="predicted"/>
<dbReference type="PANTHER" id="PTHR42852">
    <property type="entry name" value="THIOL:DISULFIDE INTERCHANGE PROTEIN DSBE"/>
    <property type="match status" value="1"/>
</dbReference>
<sequence length="141" mass="15991">MKAEQMLTEWPSHLPWLNQSQDDLTIPSAAYHLLYFWSISCPNCHQLTDKVLHDIKGMNVKVIGVHVPYIEEEKSIEVVSTYALDKGMTIPIVLDQNYEIVTTCHVQGIPSFCLVSQYGQIVAKTMGDVGWDKMVKKIRGL</sequence>
<comment type="caution">
    <text evidence="2">The sequence shown here is derived from an EMBL/GenBank/DDBJ whole genome shotgun (WGS) entry which is preliminary data.</text>
</comment>
<dbReference type="InterPro" id="IPR050553">
    <property type="entry name" value="Thioredoxin_ResA/DsbE_sf"/>
</dbReference>
<dbReference type="InterPro" id="IPR036249">
    <property type="entry name" value="Thioredoxin-like_sf"/>
</dbReference>
<dbReference type="Proteomes" id="UP000075430">
    <property type="component" value="Unassembled WGS sequence"/>
</dbReference>
<evidence type="ECO:0000259" key="1">
    <source>
        <dbReference type="Pfam" id="PF13905"/>
    </source>
</evidence>
<dbReference type="InterPro" id="IPR012336">
    <property type="entry name" value="Thioredoxin-like_fold"/>
</dbReference>